<dbReference type="SUPFAM" id="SSF49464">
    <property type="entry name" value="Carboxypeptidase regulatory domain-like"/>
    <property type="match status" value="1"/>
</dbReference>
<dbReference type="Gene3D" id="2.170.130.10">
    <property type="entry name" value="TonB-dependent receptor, plug domain"/>
    <property type="match status" value="1"/>
</dbReference>
<keyword evidence="4 7" id="KW-0812">Transmembrane</keyword>
<keyword evidence="5 7" id="KW-0472">Membrane</keyword>
<comment type="similarity">
    <text evidence="7">Belongs to the TonB-dependent receptor family.</text>
</comment>
<dbReference type="InterPro" id="IPR023997">
    <property type="entry name" value="TonB-dep_OMP_SusC/RagA_CS"/>
</dbReference>
<evidence type="ECO:0000256" key="4">
    <source>
        <dbReference type="ARBA" id="ARBA00022692"/>
    </source>
</evidence>
<evidence type="ECO:0000256" key="7">
    <source>
        <dbReference type="PROSITE-ProRule" id="PRU01360"/>
    </source>
</evidence>
<comment type="caution">
    <text evidence="9">The sequence shown here is derived from an EMBL/GenBank/DDBJ whole genome shotgun (WGS) entry which is preliminary data.</text>
</comment>
<dbReference type="PROSITE" id="PS52016">
    <property type="entry name" value="TONB_DEPENDENT_REC_3"/>
    <property type="match status" value="1"/>
</dbReference>
<keyword evidence="6 7" id="KW-0998">Cell outer membrane</keyword>
<evidence type="ECO:0000256" key="5">
    <source>
        <dbReference type="ARBA" id="ARBA00023136"/>
    </source>
</evidence>
<feature type="domain" description="TonB-dependent receptor plug" evidence="8">
    <location>
        <begin position="103"/>
        <end position="210"/>
    </location>
</feature>
<dbReference type="SUPFAM" id="SSF56935">
    <property type="entry name" value="Porins"/>
    <property type="match status" value="1"/>
</dbReference>
<evidence type="ECO:0000256" key="1">
    <source>
        <dbReference type="ARBA" id="ARBA00004571"/>
    </source>
</evidence>
<dbReference type="Gene3D" id="2.60.40.1120">
    <property type="entry name" value="Carboxypeptidase-like, regulatory domain"/>
    <property type="match status" value="1"/>
</dbReference>
<dbReference type="Pfam" id="PF13715">
    <property type="entry name" value="CarbopepD_reg_2"/>
    <property type="match status" value="1"/>
</dbReference>
<keyword evidence="2 7" id="KW-0813">Transport</keyword>
<dbReference type="InterPro" id="IPR036942">
    <property type="entry name" value="Beta-barrel_TonB_sf"/>
</dbReference>
<dbReference type="NCBIfam" id="TIGR04056">
    <property type="entry name" value="OMP_RagA_SusC"/>
    <property type="match status" value="1"/>
</dbReference>
<evidence type="ECO:0000256" key="2">
    <source>
        <dbReference type="ARBA" id="ARBA00022448"/>
    </source>
</evidence>
<protein>
    <submittedName>
        <fullName evidence="9">TonB-dependent receptor</fullName>
    </submittedName>
</protein>
<evidence type="ECO:0000313" key="10">
    <source>
        <dbReference type="Proteomes" id="UP001148482"/>
    </source>
</evidence>
<dbReference type="Gene3D" id="2.40.170.20">
    <property type="entry name" value="TonB-dependent receptor, beta-barrel domain"/>
    <property type="match status" value="1"/>
</dbReference>
<dbReference type="GO" id="GO:0009279">
    <property type="term" value="C:cell outer membrane"/>
    <property type="evidence" value="ECO:0007669"/>
    <property type="project" value="UniProtKB-SubCell"/>
</dbReference>
<proteinExistence type="inferred from homology"/>
<reference evidence="9" key="1">
    <citation type="submission" date="2022-11" db="EMBL/GenBank/DDBJ databases">
        <title>Salinimicrobium profundisediminis sp. nov., isolated from deep-sea sediment of the Mariana Trench.</title>
        <authorList>
            <person name="Fu H."/>
        </authorList>
    </citation>
    <scope>NUCLEOTIDE SEQUENCE</scope>
    <source>
        <strain evidence="9">MT39</strain>
    </source>
</reference>
<accession>A0A9X3CWF2</accession>
<dbReference type="InterPro" id="IPR039426">
    <property type="entry name" value="TonB-dep_rcpt-like"/>
</dbReference>
<evidence type="ECO:0000256" key="6">
    <source>
        <dbReference type="ARBA" id="ARBA00023237"/>
    </source>
</evidence>
<evidence type="ECO:0000256" key="3">
    <source>
        <dbReference type="ARBA" id="ARBA00022452"/>
    </source>
</evidence>
<gene>
    <name evidence="9" type="ORF">OQ279_07820</name>
</gene>
<dbReference type="AlphaFoldDB" id="A0A9X3CWF2"/>
<keyword evidence="10" id="KW-1185">Reference proteome</keyword>
<name>A0A9X3CWF2_9FLAO</name>
<evidence type="ECO:0000313" key="9">
    <source>
        <dbReference type="EMBL" id="MCX2838061.1"/>
    </source>
</evidence>
<evidence type="ECO:0000259" key="8">
    <source>
        <dbReference type="Pfam" id="PF07715"/>
    </source>
</evidence>
<dbReference type="InterPro" id="IPR023996">
    <property type="entry name" value="TonB-dep_OMP_SusC/RagA"/>
</dbReference>
<dbReference type="EMBL" id="JAPJDA010000011">
    <property type="protein sequence ID" value="MCX2838061.1"/>
    <property type="molecule type" value="Genomic_DNA"/>
</dbReference>
<dbReference type="Pfam" id="PF07715">
    <property type="entry name" value="Plug"/>
    <property type="match status" value="1"/>
</dbReference>
<dbReference type="Proteomes" id="UP001148482">
    <property type="component" value="Unassembled WGS sequence"/>
</dbReference>
<dbReference type="InterPro" id="IPR008969">
    <property type="entry name" value="CarboxyPept-like_regulatory"/>
</dbReference>
<keyword evidence="9" id="KW-0675">Receptor</keyword>
<organism evidence="9 10">
    <name type="scientific">Salinimicrobium profundisediminis</name>
    <dbReference type="NCBI Taxonomy" id="2994553"/>
    <lineage>
        <taxon>Bacteria</taxon>
        <taxon>Pseudomonadati</taxon>
        <taxon>Bacteroidota</taxon>
        <taxon>Flavobacteriia</taxon>
        <taxon>Flavobacteriales</taxon>
        <taxon>Flavobacteriaceae</taxon>
        <taxon>Salinimicrobium</taxon>
    </lineage>
</organism>
<comment type="subcellular location">
    <subcellularLocation>
        <location evidence="1 7">Cell outer membrane</location>
        <topology evidence="1 7">Multi-pass membrane protein</topology>
    </subcellularLocation>
</comment>
<dbReference type="InterPro" id="IPR012910">
    <property type="entry name" value="Plug_dom"/>
</dbReference>
<dbReference type="InterPro" id="IPR037066">
    <property type="entry name" value="Plug_dom_sf"/>
</dbReference>
<dbReference type="RefSeq" id="WP_266069315.1">
    <property type="nucleotide sequence ID" value="NZ_JAPJDA010000011.1"/>
</dbReference>
<sequence>MLVVQIAFAQDNLITGTVTNGQGMPLPGVNVLVKNTSRGTQTDFDGNYAIRASEGEVLVFSYVGFKAAEYVIDESTTRVNLTLEEDAAQLEEVVVVAYGTQSKRSIVGSVVSLGEEVLEEQQLTTVTSALQGNVPGVNMLTSGGQPGENPTIRIRGIGSINASAEPLIIVDGAPFNGNINSISADQIESMNVLKDASSTALYGSRGSNGVIVITTKKGAFNSEPGLTVTAIGGVSTPAVELHDVLGTNQYMTYAWEASRNAYVAAGNAPAAAGQLASNNLISQLGYNPYDVAQPVDANGNLVPGANLLWETDWEDEILRSAALRQEYTVGLNGGGEKTRYFLSANYLEQEGSVKESNFERVTTRLNLESDVRDWLKVGLNTAYSTSSQNYPTQSGSSYQSSIQWIYSVASLYPLYRRDEQGGLILDGFGDPIYDYGQNEGLVNASRPVFNNENAVGSLYKYRILNKRHNFNANGFAELTFTDYLSFRSNLSYEQYVFDSYNYADTEVGYASNVGGRITQNRNVTTTTNFINSLNFNKTFGNHTINADAIMEAYEVEFDAFSAAGEGFLPNVYSLSGRTTPTSASGSINSERLVGYLGRLGYNYADKYFIEGSYRRDGSSRFSADTRWGDFYSVGGSWVISDENFLNDSTVLNYLKLKGSYGELGNNNILDSDGNTLYFPYIQAFETGWNQGENTGVLLGGVVDPLLTWETTAMLNVGLDFTLLNNRVEGSVEYYNKESVDLIYSQPLAPSTGNTDITTNVGSIRNYGLEFMLRTRNIITDDFTWSTSLNFSVDNNEITELTQDSFISGTKRWEEGRSLYEFWIQEYAGVDPATGMALWYMDVENSAGEQTGERTLTSDYSQADRYYVGESLPDIIGGFSTDFKYKNFDLNALFNFSFGAQLYDYDYAGLMDGFGTLGYQQSPDLAARWQEPGDITKVPKLLNANQDFGSTSTRFLFDNDYVRLKAVTLGYNLPQSTVESLDLSSLRLYLRGDNLWTWQTHDGVDPEQSISGTTNSRSYILKTVSLGLNVKF</sequence>
<keyword evidence="3 7" id="KW-1134">Transmembrane beta strand</keyword>
<dbReference type="NCBIfam" id="TIGR04057">
    <property type="entry name" value="SusC_RagA_signa"/>
    <property type="match status" value="1"/>
</dbReference>